<evidence type="ECO:0000313" key="2">
    <source>
        <dbReference type="Proteomes" id="UP001234297"/>
    </source>
</evidence>
<protein>
    <submittedName>
        <fullName evidence="1">Uncharacterized protein</fullName>
    </submittedName>
</protein>
<dbReference type="Proteomes" id="UP001234297">
    <property type="component" value="Chromosome 8"/>
</dbReference>
<keyword evidence="2" id="KW-1185">Reference proteome</keyword>
<name>A0ACC2LGP2_PERAE</name>
<dbReference type="EMBL" id="CM056816">
    <property type="protein sequence ID" value="KAJ8632574.1"/>
    <property type="molecule type" value="Genomic_DNA"/>
</dbReference>
<accession>A0ACC2LGP2</accession>
<reference evidence="1 2" key="1">
    <citation type="journal article" date="2022" name="Hortic Res">
        <title>A haplotype resolved chromosomal level avocado genome allows analysis of novel avocado genes.</title>
        <authorList>
            <person name="Nath O."/>
            <person name="Fletcher S.J."/>
            <person name="Hayward A."/>
            <person name="Shaw L.M."/>
            <person name="Masouleh A.K."/>
            <person name="Furtado A."/>
            <person name="Henry R.J."/>
            <person name="Mitter N."/>
        </authorList>
    </citation>
    <scope>NUCLEOTIDE SEQUENCE [LARGE SCALE GENOMIC DNA]</scope>
    <source>
        <strain evidence="2">cv. Hass</strain>
    </source>
</reference>
<gene>
    <name evidence="1" type="ORF">MRB53_025910</name>
</gene>
<sequence length="652" mass="74161">MPGIDLAVMCHKLNVDPNHKLVIQKACRTRVPQTNDVTEEVQKLLKAEAIKEDHYPQWQLIDATVGHDRMSFLNAYRGYHQIPLYSTDQEKIAFLAPQGTYCYRVMPFGLKNAGATNRRLVTKMFQAQLGKTVEVYIDDMVVKCRRSQDHLADLSQIFDILRQFQLRLNASKCAFGVGTPKSDLGKTSSEADRHSCRAQPLHQLSFRQMQAFLSAPAKRLQVPMDVVSNHTVSSVLIREDSGQQRPIYYTNKILLDAETRYLQLEKLALALVSASRKLSHYFQTFTIVVVTEHPLKALFRKADFSGANLQMGCRTGPVVTETEQEQSWKKFLDSSWRVFVDGSSTSKRASAGIVLQSPEGLVIEQALTLDFKASNNEAEYEALIAGLNSAKILEARPDDGLPSSREETKFERAEVQQIGREFNSHADALASLASPVKASNKRTVEVETLQEPSIELQRPQQLMCVDLGLSWMDPIVAYLKNDKLPEDKIEAHKIRLKATRFWLSPDDRLYKKSFTRPYLQCVHPSKVEDFIYEIHEGVCNSHIGAQELSPLSSPWPFAQWDLDIVGPLHRTLGNKRRLIVATDYFTKWVEAEPLSSITEQDTKNFVRKNIITRFGIPRILISDNGTQFDYNFFKSFYQEYGIRNVYSTPAYP</sequence>
<evidence type="ECO:0000313" key="1">
    <source>
        <dbReference type="EMBL" id="KAJ8632574.1"/>
    </source>
</evidence>
<proteinExistence type="predicted"/>
<organism evidence="1 2">
    <name type="scientific">Persea americana</name>
    <name type="common">Avocado</name>
    <dbReference type="NCBI Taxonomy" id="3435"/>
    <lineage>
        <taxon>Eukaryota</taxon>
        <taxon>Viridiplantae</taxon>
        <taxon>Streptophyta</taxon>
        <taxon>Embryophyta</taxon>
        <taxon>Tracheophyta</taxon>
        <taxon>Spermatophyta</taxon>
        <taxon>Magnoliopsida</taxon>
        <taxon>Magnoliidae</taxon>
        <taxon>Laurales</taxon>
        <taxon>Lauraceae</taxon>
        <taxon>Persea</taxon>
    </lineage>
</organism>
<comment type="caution">
    <text evidence="1">The sequence shown here is derived from an EMBL/GenBank/DDBJ whole genome shotgun (WGS) entry which is preliminary data.</text>
</comment>